<keyword evidence="6" id="KW-0472">Membrane</keyword>
<dbReference type="EMBL" id="JBHTMY010000002">
    <property type="protein sequence ID" value="MFD1314381.1"/>
    <property type="molecule type" value="Genomic_DNA"/>
</dbReference>
<dbReference type="SMART" id="SM00563">
    <property type="entry name" value="PlsC"/>
    <property type="match status" value="1"/>
</dbReference>
<dbReference type="SUPFAM" id="SSF69593">
    <property type="entry name" value="Glycerol-3-phosphate (1)-acyltransferase"/>
    <property type="match status" value="1"/>
</dbReference>
<accession>A0ABW3XZU1</accession>
<keyword evidence="3" id="KW-0808">Transferase</keyword>
<dbReference type="PANTHER" id="PTHR10434">
    <property type="entry name" value="1-ACYL-SN-GLYCEROL-3-PHOSPHATE ACYLTRANSFERASE"/>
    <property type="match status" value="1"/>
</dbReference>
<keyword evidence="5 8" id="KW-0012">Acyltransferase</keyword>
<evidence type="ECO:0000256" key="5">
    <source>
        <dbReference type="ARBA" id="ARBA00023315"/>
    </source>
</evidence>
<evidence type="ECO:0000256" key="6">
    <source>
        <dbReference type="SAM" id="Phobius"/>
    </source>
</evidence>
<sequence>MKWIYYFFVLLWRIWFYLLWLVTILAALPVLIIVISREKWYPIFFKIAKYWAKTILFLMGFKPVITFDQKMDLNKSYVFCPNHTSIVDILLMLVISDNPFVFLGKKELSKIPVFGYIYRKTCIMVDRNNKTNTNSAFTEAQQRLANGLSVCIFPEGKVPDDESIILDKFKSGAFRLSQEFEIPIVPITFFDCKKRFSYTFFSGGPGVLRAKIHSFIQPKGKTIEELQEETYEVIYSSLKNDLSA</sequence>
<comment type="pathway">
    <text evidence="1">Lipid metabolism.</text>
</comment>
<dbReference type="Proteomes" id="UP001597201">
    <property type="component" value="Unassembled WGS sequence"/>
</dbReference>
<protein>
    <submittedName>
        <fullName evidence="8">Lysophospholipid acyltransferase family protein</fullName>
    </submittedName>
</protein>
<keyword evidence="4" id="KW-0443">Lipid metabolism</keyword>
<dbReference type="CDD" id="cd07989">
    <property type="entry name" value="LPLAT_AGPAT-like"/>
    <property type="match status" value="1"/>
</dbReference>
<evidence type="ECO:0000313" key="8">
    <source>
        <dbReference type="EMBL" id="MFD1314381.1"/>
    </source>
</evidence>
<dbReference type="InterPro" id="IPR002123">
    <property type="entry name" value="Plipid/glycerol_acylTrfase"/>
</dbReference>
<gene>
    <name evidence="8" type="ORF">ACFQ39_02040</name>
</gene>
<evidence type="ECO:0000256" key="3">
    <source>
        <dbReference type="ARBA" id="ARBA00022679"/>
    </source>
</evidence>
<evidence type="ECO:0000256" key="4">
    <source>
        <dbReference type="ARBA" id="ARBA00023098"/>
    </source>
</evidence>
<reference evidence="9" key="1">
    <citation type="journal article" date="2019" name="Int. J. Syst. Evol. Microbiol.">
        <title>The Global Catalogue of Microorganisms (GCM) 10K type strain sequencing project: providing services to taxonomists for standard genome sequencing and annotation.</title>
        <authorList>
            <consortium name="The Broad Institute Genomics Platform"/>
            <consortium name="The Broad Institute Genome Sequencing Center for Infectious Disease"/>
            <person name="Wu L."/>
            <person name="Ma J."/>
        </authorList>
    </citation>
    <scope>NUCLEOTIDE SEQUENCE [LARGE SCALE GENOMIC DNA]</scope>
    <source>
        <strain evidence="9">CCUG 61485</strain>
    </source>
</reference>
<dbReference type="GO" id="GO:0016746">
    <property type="term" value="F:acyltransferase activity"/>
    <property type="evidence" value="ECO:0007669"/>
    <property type="project" value="UniProtKB-KW"/>
</dbReference>
<keyword evidence="2" id="KW-0444">Lipid biosynthesis</keyword>
<evidence type="ECO:0000259" key="7">
    <source>
        <dbReference type="SMART" id="SM00563"/>
    </source>
</evidence>
<feature type="transmembrane region" description="Helical" evidence="6">
    <location>
        <begin position="14"/>
        <end position="35"/>
    </location>
</feature>
<evidence type="ECO:0000256" key="1">
    <source>
        <dbReference type="ARBA" id="ARBA00005189"/>
    </source>
</evidence>
<keyword evidence="6" id="KW-0812">Transmembrane</keyword>
<feature type="domain" description="Phospholipid/glycerol acyltransferase" evidence="7">
    <location>
        <begin position="77"/>
        <end position="192"/>
    </location>
</feature>
<keyword evidence="6" id="KW-1133">Transmembrane helix</keyword>
<evidence type="ECO:0000256" key="2">
    <source>
        <dbReference type="ARBA" id="ARBA00022516"/>
    </source>
</evidence>
<evidence type="ECO:0000313" key="9">
    <source>
        <dbReference type="Proteomes" id="UP001597201"/>
    </source>
</evidence>
<comment type="caution">
    <text evidence="8">The sequence shown here is derived from an EMBL/GenBank/DDBJ whole genome shotgun (WGS) entry which is preliminary data.</text>
</comment>
<keyword evidence="9" id="KW-1185">Reference proteome</keyword>
<organism evidence="8 9">
    <name type="scientific">Namhaeicola litoreus</name>
    <dbReference type="NCBI Taxonomy" id="1052145"/>
    <lineage>
        <taxon>Bacteria</taxon>
        <taxon>Pseudomonadati</taxon>
        <taxon>Bacteroidota</taxon>
        <taxon>Flavobacteriia</taxon>
        <taxon>Flavobacteriales</taxon>
        <taxon>Flavobacteriaceae</taxon>
        <taxon>Namhaeicola</taxon>
    </lineage>
</organism>
<dbReference type="RefSeq" id="WP_377175927.1">
    <property type="nucleotide sequence ID" value="NZ_JBHTMY010000002.1"/>
</dbReference>
<proteinExistence type="predicted"/>
<dbReference type="Pfam" id="PF01553">
    <property type="entry name" value="Acyltransferase"/>
    <property type="match status" value="1"/>
</dbReference>
<name>A0ABW3XZU1_9FLAO</name>
<dbReference type="PANTHER" id="PTHR10434:SF64">
    <property type="entry name" value="1-ACYL-SN-GLYCEROL-3-PHOSPHATE ACYLTRANSFERASE-RELATED"/>
    <property type="match status" value="1"/>
</dbReference>